<evidence type="ECO:0000313" key="8">
    <source>
        <dbReference type="EMBL" id="MBW7453299.1"/>
    </source>
</evidence>
<name>A0ABS7BXB2_9BACL</name>
<evidence type="ECO:0000256" key="7">
    <source>
        <dbReference type="SAM" id="Phobius"/>
    </source>
</evidence>
<dbReference type="SUPFAM" id="SSF103473">
    <property type="entry name" value="MFS general substrate transporter"/>
    <property type="match status" value="1"/>
</dbReference>
<proteinExistence type="predicted"/>
<protein>
    <submittedName>
        <fullName evidence="8">MFS transporter</fullName>
    </submittedName>
</protein>
<dbReference type="PANTHER" id="PTHR23513">
    <property type="entry name" value="INTEGRAL MEMBRANE EFFLUX PROTEIN-RELATED"/>
    <property type="match status" value="1"/>
</dbReference>
<accession>A0ABS7BXB2</accession>
<keyword evidence="5 7" id="KW-1133">Transmembrane helix</keyword>
<reference evidence="8 9" key="1">
    <citation type="submission" date="2021-07" db="EMBL/GenBank/DDBJ databases">
        <title>Paenibacillus radiodurans sp. nov., isolated from the southeastern edge of Tengger Desert.</title>
        <authorList>
            <person name="Zhang G."/>
        </authorList>
    </citation>
    <scope>NUCLEOTIDE SEQUENCE [LARGE SCALE GENOMIC DNA]</scope>
    <source>
        <strain evidence="8 9">CCM 7311</strain>
    </source>
</reference>
<evidence type="ECO:0000313" key="9">
    <source>
        <dbReference type="Proteomes" id="UP001519887"/>
    </source>
</evidence>
<organism evidence="8 9">
    <name type="scientific">Paenibacillus sepulcri</name>
    <dbReference type="NCBI Taxonomy" id="359917"/>
    <lineage>
        <taxon>Bacteria</taxon>
        <taxon>Bacillati</taxon>
        <taxon>Bacillota</taxon>
        <taxon>Bacilli</taxon>
        <taxon>Bacillales</taxon>
        <taxon>Paenibacillaceae</taxon>
        <taxon>Paenibacillus</taxon>
    </lineage>
</organism>
<dbReference type="Gene3D" id="1.20.1250.20">
    <property type="entry name" value="MFS general substrate transporter like domains"/>
    <property type="match status" value="1"/>
</dbReference>
<feature type="transmembrane region" description="Helical" evidence="7">
    <location>
        <begin position="50"/>
        <end position="71"/>
    </location>
</feature>
<feature type="transmembrane region" description="Helical" evidence="7">
    <location>
        <begin position="83"/>
        <end position="104"/>
    </location>
</feature>
<dbReference type="Pfam" id="PF05977">
    <property type="entry name" value="MFS_3"/>
    <property type="match status" value="1"/>
</dbReference>
<evidence type="ECO:0000256" key="3">
    <source>
        <dbReference type="ARBA" id="ARBA00022475"/>
    </source>
</evidence>
<evidence type="ECO:0000256" key="6">
    <source>
        <dbReference type="ARBA" id="ARBA00023136"/>
    </source>
</evidence>
<evidence type="ECO:0000256" key="4">
    <source>
        <dbReference type="ARBA" id="ARBA00022692"/>
    </source>
</evidence>
<keyword evidence="9" id="KW-1185">Reference proteome</keyword>
<keyword evidence="6 7" id="KW-0472">Membrane</keyword>
<gene>
    <name evidence="8" type="ORF">K0U00_04530</name>
</gene>
<keyword evidence="4 7" id="KW-0812">Transmembrane</keyword>
<sequence length="122" mass="13502">MSRILFQSSDSIHKQPSFTNFWVSRILSSTAFQMLSVAIGWQMYELTHDAFSLGLVGLAQFLPMVLLTFVVGHVADRFDRRRIVFLCQIIEGGIAALLLIGNFAGWLGREQILVAAAIIGAC</sequence>
<evidence type="ECO:0000256" key="5">
    <source>
        <dbReference type="ARBA" id="ARBA00022989"/>
    </source>
</evidence>
<evidence type="ECO:0000256" key="2">
    <source>
        <dbReference type="ARBA" id="ARBA00022448"/>
    </source>
</evidence>
<dbReference type="InterPro" id="IPR010290">
    <property type="entry name" value="TM_effector"/>
</dbReference>
<dbReference type="PANTHER" id="PTHR23513:SF9">
    <property type="entry name" value="ENTEROBACTIN EXPORTER ENTS"/>
    <property type="match status" value="1"/>
</dbReference>
<comment type="subcellular location">
    <subcellularLocation>
        <location evidence="1">Cell membrane</location>
        <topology evidence="1">Multi-pass membrane protein</topology>
    </subcellularLocation>
</comment>
<comment type="caution">
    <text evidence="8">The sequence shown here is derived from an EMBL/GenBank/DDBJ whole genome shotgun (WGS) entry which is preliminary data.</text>
</comment>
<dbReference type="EMBL" id="JAHZIK010000058">
    <property type="protein sequence ID" value="MBW7453299.1"/>
    <property type="molecule type" value="Genomic_DNA"/>
</dbReference>
<keyword evidence="3" id="KW-1003">Cell membrane</keyword>
<dbReference type="Proteomes" id="UP001519887">
    <property type="component" value="Unassembled WGS sequence"/>
</dbReference>
<keyword evidence="2" id="KW-0813">Transport</keyword>
<dbReference type="InterPro" id="IPR036259">
    <property type="entry name" value="MFS_trans_sf"/>
</dbReference>
<evidence type="ECO:0000256" key="1">
    <source>
        <dbReference type="ARBA" id="ARBA00004651"/>
    </source>
</evidence>
<feature type="non-terminal residue" evidence="8">
    <location>
        <position position="122"/>
    </location>
</feature>
<feature type="transmembrane region" description="Helical" evidence="7">
    <location>
        <begin position="21"/>
        <end position="44"/>
    </location>
</feature>